<sequence length="874" mass="96031">LGDSREHASEFKKARNIHVGEDDRDFVTPADVQSSERRGLEVYSEVGLVSESEFQRLVGCLPSSLGVKALGQEKSNNPRRFTPTNEEGQEQKSLHLLSLEGLSCCEIHSIRKVKLYWQVNLQMTEALLEQAGQLSDLHPHRVYQYNQKTMLETLPDGLRATGRLKLNTVAALREKHASLQAARQSKEVADPLEDGDASAGADDVYLASTEDLDTVMQSLDPDMAKVAKAKDLAASIKDQKEGIILQHRIEDCEQAAALCSPGILRLPKRDLQLNLKRMQRGKHDLPVPLQLQAALRSISDKTQELVEAPSLSAKTTIADVVDKLCFWRAFLQIDDQESMSFDVLEPSFVALAAALSDTFTGMALEDSEPNVGESKEKGWEAFATSISGALGNDAFFQMVQCPKKNPALQELCEGLLKAFMEDGADSIEYPSPHLKEAALRVKRASGCIVSLLVPVAGHCGSSIEDVFHITGYEGQDMLESTLAMSVQSVEQWQVLVDETLKTAAKTKQLAPEVHFLQEQLENSSEPCEVDEALRQALAQLNNYKASLRQGATRSLEKLLSNRVKLVAKQMMSKPAVSLKPEDVDLLTRGISYFLAEEGMADFQREFESFKESIASDLSLSRLEDFAQSNLDLQQFDNHSQLSVLLHETEGQLYSKQLIEKLQQLCCVAFQVLDSQVDAGEAGGIPDAQLTTIRALVTAAFASEVAAAKLQAELDLLKQGLAVKAAEARFLSFGKTTKDRLDKDKGDSILKQIFAARGPLTKLQTKTDDAGSLPQVEAWAEDLDDASFPSFGRHFDCLPVAISEAYLKKVSLLKEEFVALDETAGEVCKQLHCPAQSWKKSISPTATLAEVEKVAQGSILKDDISGPTIMKIIQQ</sequence>
<dbReference type="AlphaFoldDB" id="A0AA36IC72"/>
<evidence type="ECO:0000313" key="2">
    <source>
        <dbReference type="EMBL" id="CAJ1385033.1"/>
    </source>
</evidence>
<gene>
    <name evidence="2" type="ORF">EVOR1521_LOCUS11727</name>
</gene>
<feature type="non-terminal residue" evidence="2">
    <location>
        <position position="1"/>
    </location>
</feature>
<organism evidence="2 3">
    <name type="scientific">Effrenium voratum</name>
    <dbReference type="NCBI Taxonomy" id="2562239"/>
    <lineage>
        <taxon>Eukaryota</taxon>
        <taxon>Sar</taxon>
        <taxon>Alveolata</taxon>
        <taxon>Dinophyceae</taxon>
        <taxon>Suessiales</taxon>
        <taxon>Symbiodiniaceae</taxon>
        <taxon>Effrenium</taxon>
    </lineage>
</organism>
<evidence type="ECO:0000313" key="3">
    <source>
        <dbReference type="Proteomes" id="UP001178507"/>
    </source>
</evidence>
<dbReference type="EMBL" id="CAUJNA010001183">
    <property type="protein sequence ID" value="CAJ1385033.1"/>
    <property type="molecule type" value="Genomic_DNA"/>
</dbReference>
<proteinExistence type="predicted"/>
<protein>
    <submittedName>
        <fullName evidence="2">Uncharacterized protein</fullName>
    </submittedName>
</protein>
<name>A0AA36IC72_9DINO</name>
<feature type="non-terminal residue" evidence="2">
    <location>
        <position position="874"/>
    </location>
</feature>
<keyword evidence="3" id="KW-1185">Reference proteome</keyword>
<evidence type="ECO:0000256" key="1">
    <source>
        <dbReference type="SAM" id="MobiDB-lite"/>
    </source>
</evidence>
<dbReference type="Proteomes" id="UP001178507">
    <property type="component" value="Unassembled WGS sequence"/>
</dbReference>
<feature type="region of interest" description="Disordered" evidence="1">
    <location>
        <begin position="180"/>
        <end position="199"/>
    </location>
</feature>
<accession>A0AA36IC72</accession>
<reference evidence="2" key="1">
    <citation type="submission" date="2023-08" db="EMBL/GenBank/DDBJ databases">
        <authorList>
            <person name="Chen Y."/>
            <person name="Shah S."/>
            <person name="Dougan E. K."/>
            <person name="Thang M."/>
            <person name="Chan C."/>
        </authorList>
    </citation>
    <scope>NUCLEOTIDE SEQUENCE</scope>
</reference>
<feature type="region of interest" description="Disordered" evidence="1">
    <location>
        <begin position="69"/>
        <end position="89"/>
    </location>
</feature>
<feature type="compositionally biased region" description="Polar residues" evidence="1">
    <location>
        <begin position="73"/>
        <end position="86"/>
    </location>
</feature>
<comment type="caution">
    <text evidence="2">The sequence shown here is derived from an EMBL/GenBank/DDBJ whole genome shotgun (WGS) entry which is preliminary data.</text>
</comment>